<sequence length="193" mass="21252">MSKQSKGGEEASVVISIDSETGNYNEDDEKKKKVSNWMREDTDFLMVVTTFIATVAFQIGTNPPGGVWQDDDKQGKYFAGKSIMATKSPSDFSGFLVTITACFVFSALQFAVLFLKKWPAAKSWSCSRFILFSTMGLAISSMGIAYGCSVRAYTPKSEENTRYVISFITMLGFPLGLAAITLYLQFFNKSSSS</sequence>
<evidence type="ECO:0000313" key="4">
    <source>
        <dbReference type="Proteomes" id="UP001642487"/>
    </source>
</evidence>
<feature type="transmembrane region" description="Helical" evidence="1">
    <location>
        <begin position="92"/>
        <end position="115"/>
    </location>
</feature>
<gene>
    <name evidence="3" type="ORF">CITCOLO1_LOCUS4905</name>
</gene>
<dbReference type="PANTHER" id="PTHR24177:SF426">
    <property type="entry name" value="PROTEIN, PUTATIVE-RELATED"/>
    <property type="match status" value="1"/>
</dbReference>
<evidence type="ECO:0000259" key="2">
    <source>
        <dbReference type="Pfam" id="PF13962"/>
    </source>
</evidence>
<organism evidence="3 4">
    <name type="scientific">Citrullus colocynthis</name>
    <name type="common">colocynth</name>
    <dbReference type="NCBI Taxonomy" id="252529"/>
    <lineage>
        <taxon>Eukaryota</taxon>
        <taxon>Viridiplantae</taxon>
        <taxon>Streptophyta</taxon>
        <taxon>Embryophyta</taxon>
        <taxon>Tracheophyta</taxon>
        <taxon>Spermatophyta</taxon>
        <taxon>Magnoliopsida</taxon>
        <taxon>eudicotyledons</taxon>
        <taxon>Gunneridae</taxon>
        <taxon>Pentapetalae</taxon>
        <taxon>rosids</taxon>
        <taxon>fabids</taxon>
        <taxon>Cucurbitales</taxon>
        <taxon>Cucurbitaceae</taxon>
        <taxon>Benincaseae</taxon>
        <taxon>Citrullus</taxon>
    </lineage>
</organism>
<dbReference type="EMBL" id="OZ021745">
    <property type="protein sequence ID" value="CAK9313193.1"/>
    <property type="molecule type" value="Genomic_DNA"/>
</dbReference>
<dbReference type="PANTHER" id="PTHR24177">
    <property type="entry name" value="CASKIN"/>
    <property type="match status" value="1"/>
</dbReference>
<keyword evidence="1" id="KW-0472">Membrane</keyword>
<reference evidence="3 4" key="1">
    <citation type="submission" date="2024-03" db="EMBL/GenBank/DDBJ databases">
        <authorList>
            <person name="Gkanogiannis A."/>
            <person name="Becerra Lopez-Lavalle L."/>
        </authorList>
    </citation>
    <scope>NUCLEOTIDE SEQUENCE [LARGE SCALE GENOMIC DNA]</scope>
</reference>
<feature type="transmembrane region" description="Helical" evidence="1">
    <location>
        <begin position="163"/>
        <end position="184"/>
    </location>
</feature>
<feature type="domain" description="PGG" evidence="2">
    <location>
        <begin position="36"/>
        <end position="150"/>
    </location>
</feature>
<feature type="transmembrane region" description="Helical" evidence="1">
    <location>
        <begin position="127"/>
        <end position="147"/>
    </location>
</feature>
<evidence type="ECO:0000256" key="1">
    <source>
        <dbReference type="SAM" id="Phobius"/>
    </source>
</evidence>
<keyword evidence="1" id="KW-1133">Transmembrane helix</keyword>
<dbReference type="Pfam" id="PF13962">
    <property type="entry name" value="PGG"/>
    <property type="match status" value="1"/>
</dbReference>
<keyword evidence="4" id="KW-1185">Reference proteome</keyword>
<protein>
    <recommendedName>
        <fullName evidence="2">PGG domain-containing protein</fullName>
    </recommendedName>
</protein>
<dbReference type="Proteomes" id="UP001642487">
    <property type="component" value="Chromosome 11"/>
</dbReference>
<name>A0ABP0Y2K7_9ROSI</name>
<evidence type="ECO:0000313" key="3">
    <source>
        <dbReference type="EMBL" id="CAK9313193.1"/>
    </source>
</evidence>
<keyword evidence="1" id="KW-0812">Transmembrane</keyword>
<dbReference type="InterPro" id="IPR026961">
    <property type="entry name" value="PGG_dom"/>
</dbReference>
<proteinExistence type="predicted"/>
<accession>A0ABP0Y2K7</accession>